<sequence>MMATNLMSSYKTWLKYRETRSELSRLDNRELADLGISRHDIKSIAKQAAGY</sequence>
<proteinExistence type="predicted"/>
<evidence type="ECO:0000259" key="1">
    <source>
        <dbReference type="Pfam" id="PF06568"/>
    </source>
</evidence>
<keyword evidence="3" id="KW-1185">Reference proteome</keyword>
<accession>A0ABW0PZY2</accession>
<dbReference type="InterPro" id="IPR009506">
    <property type="entry name" value="YjiS-like"/>
</dbReference>
<comment type="caution">
    <text evidence="2">The sequence shown here is derived from an EMBL/GenBank/DDBJ whole genome shotgun (WGS) entry which is preliminary data.</text>
</comment>
<dbReference type="Pfam" id="PF06568">
    <property type="entry name" value="YjiS-like"/>
    <property type="match status" value="1"/>
</dbReference>
<gene>
    <name evidence="2" type="ORF">ACFPP9_17805</name>
</gene>
<name>A0ABW0PZY2_9HYPH</name>
<feature type="domain" description="YjiS-like" evidence="1">
    <location>
        <begin position="6"/>
        <end position="41"/>
    </location>
</feature>
<dbReference type="EMBL" id="JBHSML010000011">
    <property type="protein sequence ID" value="MFC5517639.1"/>
    <property type="molecule type" value="Genomic_DNA"/>
</dbReference>
<evidence type="ECO:0000313" key="2">
    <source>
        <dbReference type="EMBL" id="MFC5517639.1"/>
    </source>
</evidence>
<evidence type="ECO:0000313" key="3">
    <source>
        <dbReference type="Proteomes" id="UP001596150"/>
    </source>
</evidence>
<dbReference type="Proteomes" id="UP001596150">
    <property type="component" value="Unassembled WGS sequence"/>
</dbReference>
<dbReference type="RefSeq" id="WP_266345667.1">
    <property type="nucleotide sequence ID" value="NZ_JAPKNH010000010.1"/>
</dbReference>
<protein>
    <submittedName>
        <fullName evidence="2">DUF1127 domain-containing protein</fullName>
    </submittedName>
</protein>
<organism evidence="2 3">
    <name type="scientific">Kaistia terrae</name>
    <dbReference type="NCBI Taxonomy" id="537017"/>
    <lineage>
        <taxon>Bacteria</taxon>
        <taxon>Pseudomonadati</taxon>
        <taxon>Pseudomonadota</taxon>
        <taxon>Alphaproteobacteria</taxon>
        <taxon>Hyphomicrobiales</taxon>
        <taxon>Kaistiaceae</taxon>
        <taxon>Kaistia</taxon>
    </lineage>
</organism>
<reference evidence="3" key="1">
    <citation type="journal article" date="2019" name="Int. J. Syst. Evol. Microbiol.">
        <title>The Global Catalogue of Microorganisms (GCM) 10K type strain sequencing project: providing services to taxonomists for standard genome sequencing and annotation.</title>
        <authorList>
            <consortium name="The Broad Institute Genomics Platform"/>
            <consortium name="The Broad Institute Genome Sequencing Center for Infectious Disease"/>
            <person name="Wu L."/>
            <person name="Ma J."/>
        </authorList>
    </citation>
    <scope>NUCLEOTIDE SEQUENCE [LARGE SCALE GENOMIC DNA]</scope>
    <source>
        <strain evidence="3">KACC 12633</strain>
    </source>
</reference>